<proteinExistence type="predicted"/>
<dbReference type="RefSeq" id="WP_068296588.1">
    <property type="nucleotide sequence ID" value="NZ_JAVSCS010000017.1"/>
</dbReference>
<dbReference type="Proteomes" id="UP001555786">
    <property type="component" value="Unassembled WGS sequence"/>
</dbReference>
<comment type="caution">
    <text evidence="2">The sequence shown here is derived from an EMBL/GenBank/DDBJ whole genome shotgun (WGS) entry which is preliminary data.</text>
</comment>
<keyword evidence="1" id="KW-1133">Transmembrane helix</keyword>
<evidence type="ECO:0000313" key="3">
    <source>
        <dbReference type="Proteomes" id="UP001555786"/>
    </source>
</evidence>
<sequence>MAKTPSGKTPYQPPEQSALGQVIDSIVLLALVIASLFAPIALGLAGGGKVDLTFSDKSWAGMGQSSFAQSLWEKLGYTAETAAPIIASRFDYSFSLLAFLLTAAIIVIYFGFLIYFSEKEYRDVIAERFGDK</sequence>
<dbReference type="EMBL" id="JBFNQD010000002">
    <property type="protein sequence ID" value="MEW9305984.1"/>
    <property type="molecule type" value="Genomic_DNA"/>
</dbReference>
<evidence type="ECO:0008006" key="4">
    <source>
        <dbReference type="Google" id="ProtNLM"/>
    </source>
</evidence>
<evidence type="ECO:0000256" key="1">
    <source>
        <dbReference type="SAM" id="Phobius"/>
    </source>
</evidence>
<keyword evidence="1" id="KW-0812">Transmembrane</keyword>
<keyword evidence="3" id="KW-1185">Reference proteome</keyword>
<accession>A0ABV3PK17</accession>
<organism evidence="2 3">
    <name type="scientific">Labrys neptuniae</name>
    <dbReference type="NCBI Taxonomy" id="376174"/>
    <lineage>
        <taxon>Bacteria</taxon>
        <taxon>Pseudomonadati</taxon>
        <taxon>Pseudomonadota</taxon>
        <taxon>Alphaproteobacteria</taxon>
        <taxon>Hyphomicrobiales</taxon>
        <taxon>Xanthobacteraceae</taxon>
        <taxon>Labrys</taxon>
    </lineage>
</organism>
<keyword evidence="1" id="KW-0472">Membrane</keyword>
<reference evidence="2 3" key="1">
    <citation type="submission" date="2024-07" db="EMBL/GenBank/DDBJ databases">
        <title>Description of Labrys sedimenti sp. nov., isolated from a diclofenac-degrading enrichment culture.</title>
        <authorList>
            <person name="Tancsics A."/>
            <person name="Csepanyi A."/>
        </authorList>
    </citation>
    <scope>NUCLEOTIDE SEQUENCE [LARGE SCALE GENOMIC DNA]</scope>
    <source>
        <strain evidence="2 3">LMG 23578</strain>
    </source>
</reference>
<feature type="transmembrane region" description="Helical" evidence="1">
    <location>
        <begin position="94"/>
        <end position="116"/>
    </location>
</feature>
<protein>
    <recommendedName>
        <fullName evidence="4">RDD family protein</fullName>
    </recommendedName>
</protein>
<gene>
    <name evidence="2" type="ORF">ABXS05_10580</name>
</gene>
<feature type="transmembrane region" description="Helical" evidence="1">
    <location>
        <begin position="26"/>
        <end position="45"/>
    </location>
</feature>
<evidence type="ECO:0000313" key="2">
    <source>
        <dbReference type="EMBL" id="MEW9305984.1"/>
    </source>
</evidence>
<name>A0ABV3PK17_9HYPH</name>